<dbReference type="EMBL" id="WJBH02000008">
    <property type="protein sequence ID" value="KAI9555046.1"/>
    <property type="molecule type" value="Genomic_DNA"/>
</dbReference>
<reference evidence="1 2" key="1">
    <citation type="submission" date="2022-05" db="EMBL/GenBank/DDBJ databases">
        <title>A multi-omics perspective on studying reproductive biology in Daphnia sinensis.</title>
        <authorList>
            <person name="Jia J."/>
        </authorList>
    </citation>
    <scope>NUCLEOTIDE SEQUENCE [LARGE SCALE GENOMIC DNA]</scope>
    <source>
        <strain evidence="1 2">WSL</strain>
    </source>
</reference>
<accession>A0AAD5PPE0</accession>
<gene>
    <name evidence="1" type="ORF">GHT06_020344</name>
</gene>
<evidence type="ECO:0000313" key="2">
    <source>
        <dbReference type="Proteomes" id="UP000820818"/>
    </source>
</evidence>
<dbReference type="Proteomes" id="UP000820818">
    <property type="component" value="Linkage Group LG8"/>
</dbReference>
<comment type="caution">
    <text evidence="1">The sequence shown here is derived from an EMBL/GenBank/DDBJ whole genome shotgun (WGS) entry which is preliminary data.</text>
</comment>
<name>A0AAD5PPE0_9CRUS</name>
<sequence>MACAEQGHVKSVFVVVEENDKLENDCFEVSFLNSSGTVHVRDIDCVMQQLRRKSKRVEQLFGASEICFKQQKTSPIKDSAMLRCVIKPKALNVDALEDDNSLSRSGIDENVDDTLVLPNRRPCTLAHNLVSLAQSTLNKQPRSCHRNISLNVLYSNFGSFNYFFFKETKSRVAMQLLPLLITPRKKEKHESASTQSSIDEIQRPAPFILAIGAELYVVTAGQVFFKFGSQSSTEAILALLAAYYIFDLEYSKYVKSTLFFLQSYCLKEPDRATDSCSALNVFLSLIECYKDRSSQ</sequence>
<keyword evidence="2" id="KW-1185">Reference proteome</keyword>
<organism evidence="1 2">
    <name type="scientific">Daphnia sinensis</name>
    <dbReference type="NCBI Taxonomy" id="1820382"/>
    <lineage>
        <taxon>Eukaryota</taxon>
        <taxon>Metazoa</taxon>
        <taxon>Ecdysozoa</taxon>
        <taxon>Arthropoda</taxon>
        <taxon>Crustacea</taxon>
        <taxon>Branchiopoda</taxon>
        <taxon>Diplostraca</taxon>
        <taxon>Cladocera</taxon>
        <taxon>Anomopoda</taxon>
        <taxon>Daphniidae</taxon>
        <taxon>Daphnia</taxon>
        <taxon>Daphnia similis group</taxon>
    </lineage>
</organism>
<dbReference type="AlphaFoldDB" id="A0AAD5PPE0"/>
<protein>
    <submittedName>
        <fullName evidence="1">Uncharacterized protein</fullName>
    </submittedName>
</protein>
<evidence type="ECO:0000313" key="1">
    <source>
        <dbReference type="EMBL" id="KAI9555046.1"/>
    </source>
</evidence>
<proteinExistence type="predicted"/>